<keyword evidence="1" id="KW-0472">Membrane</keyword>
<proteinExistence type="predicted"/>
<evidence type="ECO:0000256" key="1">
    <source>
        <dbReference type="SAM" id="Phobius"/>
    </source>
</evidence>
<dbReference type="AlphaFoldDB" id="A0A7X3MGL4"/>
<evidence type="ECO:0000313" key="3">
    <source>
        <dbReference type="Proteomes" id="UP000460412"/>
    </source>
</evidence>
<gene>
    <name evidence="2" type="ORF">GN277_11775</name>
</gene>
<keyword evidence="1" id="KW-1133">Transmembrane helix</keyword>
<dbReference type="Proteomes" id="UP000460412">
    <property type="component" value="Unassembled WGS sequence"/>
</dbReference>
<organism evidence="2 3">
    <name type="scientific">Sporofaciens musculi</name>
    <dbReference type="NCBI Taxonomy" id="2681861"/>
    <lineage>
        <taxon>Bacteria</taxon>
        <taxon>Bacillati</taxon>
        <taxon>Bacillota</taxon>
        <taxon>Clostridia</taxon>
        <taxon>Lachnospirales</taxon>
        <taxon>Lachnospiraceae</taxon>
        <taxon>Sporofaciens</taxon>
    </lineage>
</organism>
<name>A0A7X3MGL4_9FIRM</name>
<keyword evidence="3" id="KW-1185">Reference proteome</keyword>
<dbReference type="InterPro" id="IPR010540">
    <property type="entry name" value="CmpB_TMEM229"/>
</dbReference>
<feature type="transmembrane region" description="Helical" evidence="1">
    <location>
        <begin position="103"/>
        <end position="128"/>
    </location>
</feature>
<sequence length="138" mass="16376">MKKLSEYLLLWTLGGCLYYFFEIFFRGFSHWSMFVLGGICMVFFTIQGQMVHWEDPLWRQILRCIIFVTAMEFITGIIVNKWLHLAVWDYSNQPFQLFGQICLPFMIIFSGLCALGIFLGGYLAYWLYGEEKPHYHVL</sequence>
<reference evidence="2 3" key="1">
    <citation type="submission" date="2019-12" db="EMBL/GenBank/DDBJ databases">
        <title>Sporaefaciens musculi gen. nov., sp. nov., a novel bacterium isolated from the caecum of an obese mouse.</title>
        <authorList>
            <person name="Rasmussen T.S."/>
            <person name="Streidl T."/>
            <person name="Hitch T.C.A."/>
            <person name="Wortmann E."/>
            <person name="Deptula P."/>
            <person name="Hansen M."/>
            <person name="Nielsen D.S."/>
            <person name="Clavel T."/>
            <person name="Vogensen F.K."/>
        </authorList>
    </citation>
    <scope>NUCLEOTIDE SEQUENCE [LARGE SCALE GENOMIC DNA]</scope>
    <source>
        <strain evidence="2 3">WCA-9-b2</strain>
    </source>
</reference>
<evidence type="ECO:0000313" key="2">
    <source>
        <dbReference type="EMBL" id="MXP76041.1"/>
    </source>
</evidence>
<comment type="caution">
    <text evidence="2">The sequence shown here is derived from an EMBL/GenBank/DDBJ whole genome shotgun (WGS) entry which is preliminary data.</text>
</comment>
<evidence type="ECO:0008006" key="4">
    <source>
        <dbReference type="Google" id="ProtNLM"/>
    </source>
</evidence>
<dbReference type="EMBL" id="WUQX01000001">
    <property type="protein sequence ID" value="MXP76041.1"/>
    <property type="molecule type" value="Genomic_DNA"/>
</dbReference>
<protein>
    <recommendedName>
        <fullName evidence="4">ABC-transporter type IV</fullName>
    </recommendedName>
</protein>
<keyword evidence="1" id="KW-0812">Transmembrane</keyword>
<accession>A0A7X3MGL4</accession>
<feature type="transmembrane region" description="Helical" evidence="1">
    <location>
        <begin position="31"/>
        <end position="49"/>
    </location>
</feature>
<feature type="transmembrane region" description="Helical" evidence="1">
    <location>
        <begin position="61"/>
        <end position="83"/>
    </location>
</feature>
<dbReference type="RefSeq" id="WP_159751217.1">
    <property type="nucleotide sequence ID" value="NZ_CASZNZ010000073.1"/>
</dbReference>
<feature type="transmembrane region" description="Helical" evidence="1">
    <location>
        <begin position="7"/>
        <end position="25"/>
    </location>
</feature>
<dbReference type="Pfam" id="PF06541">
    <property type="entry name" value="ABC_trans_CmpB"/>
    <property type="match status" value="1"/>
</dbReference>